<accession>A0AAV2R8U4</accession>
<comment type="caution">
    <text evidence="1">The sequence shown here is derived from an EMBL/GenBank/DDBJ whole genome shotgun (WGS) entry which is preliminary data.</text>
</comment>
<protein>
    <submittedName>
        <fullName evidence="1">Uncharacterized protein</fullName>
    </submittedName>
</protein>
<name>A0AAV2R8U4_MEGNR</name>
<organism evidence="1 2">
    <name type="scientific">Meganyctiphanes norvegica</name>
    <name type="common">Northern krill</name>
    <name type="synonym">Thysanopoda norvegica</name>
    <dbReference type="NCBI Taxonomy" id="48144"/>
    <lineage>
        <taxon>Eukaryota</taxon>
        <taxon>Metazoa</taxon>
        <taxon>Ecdysozoa</taxon>
        <taxon>Arthropoda</taxon>
        <taxon>Crustacea</taxon>
        <taxon>Multicrustacea</taxon>
        <taxon>Malacostraca</taxon>
        <taxon>Eumalacostraca</taxon>
        <taxon>Eucarida</taxon>
        <taxon>Euphausiacea</taxon>
        <taxon>Euphausiidae</taxon>
        <taxon>Meganyctiphanes</taxon>
    </lineage>
</organism>
<dbReference type="EMBL" id="CAXKWB010017360">
    <property type="protein sequence ID" value="CAL4118668.1"/>
    <property type="molecule type" value="Genomic_DNA"/>
</dbReference>
<sequence length="280" mass="32401">MLQIQDNWNFMLSQHEISLKNQDAKFYSADGNSMTRVTKPNTLEDNDIHGNSEQNIDFKPQIMKEENSNNSTDGSTYYKFDIIEKQLKNENFQDFHWSSQNQSNVNYEKVNEDYSDKSTEFSQYKMNEIEGIDTTESSTVYQCQKDTDKNKAKTGDLTIVSHINGEKMNEAYTDKATELSQYNLHEIGGIDTTKTSTISLCQKDTDMNKAKTGKLNIVSEVNKSRNEIFPHSFFTDIKYKTTEIVSNKNEIIPAKMSDEKSMFNYNRRCEIESDEVELFV</sequence>
<evidence type="ECO:0000313" key="2">
    <source>
        <dbReference type="Proteomes" id="UP001497623"/>
    </source>
</evidence>
<proteinExistence type="predicted"/>
<reference evidence="1 2" key="1">
    <citation type="submission" date="2024-05" db="EMBL/GenBank/DDBJ databases">
        <authorList>
            <person name="Wallberg A."/>
        </authorList>
    </citation>
    <scope>NUCLEOTIDE SEQUENCE [LARGE SCALE GENOMIC DNA]</scope>
</reference>
<dbReference type="AlphaFoldDB" id="A0AAV2R8U4"/>
<gene>
    <name evidence="1" type="ORF">MNOR_LOCUS21503</name>
</gene>
<evidence type="ECO:0000313" key="1">
    <source>
        <dbReference type="EMBL" id="CAL4118668.1"/>
    </source>
</evidence>
<keyword evidence="2" id="KW-1185">Reference proteome</keyword>
<dbReference type="Proteomes" id="UP001497623">
    <property type="component" value="Unassembled WGS sequence"/>
</dbReference>